<dbReference type="EMBL" id="JACGCM010002137">
    <property type="protein sequence ID" value="KAF6144153.1"/>
    <property type="molecule type" value="Genomic_DNA"/>
</dbReference>
<dbReference type="Proteomes" id="UP000541444">
    <property type="component" value="Unassembled WGS sequence"/>
</dbReference>
<accession>A0A7J7LNE6</accession>
<organism evidence="3 4">
    <name type="scientific">Kingdonia uniflora</name>
    <dbReference type="NCBI Taxonomy" id="39325"/>
    <lineage>
        <taxon>Eukaryota</taxon>
        <taxon>Viridiplantae</taxon>
        <taxon>Streptophyta</taxon>
        <taxon>Embryophyta</taxon>
        <taxon>Tracheophyta</taxon>
        <taxon>Spermatophyta</taxon>
        <taxon>Magnoliopsida</taxon>
        <taxon>Ranunculales</taxon>
        <taxon>Circaeasteraceae</taxon>
        <taxon>Kingdonia</taxon>
    </lineage>
</organism>
<proteinExistence type="predicted"/>
<keyword evidence="1" id="KW-0175">Coiled coil</keyword>
<evidence type="ECO:0000256" key="1">
    <source>
        <dbReference type="SAM" id="Coils"/>
    </source>
</evidence>
<keyword evidence="4" id="KW-1185">Reference proteome</keyword>
<protein>
    <submittedName>
        <fullName evidence="3">Uncharacterized protein</fullName>
    </submittedName>
</protein>
<reference evidence="3 4" key="1">
    <citation type="journal article" date="2020" name="IScience">
        <title>Genome Sequencing of the Endangered Kingdonia uniflora (Circaeasteraceae, Ranunculales) Reveals Potential Mechanisms of Evolutionary Specialization.</title>
        <authorList>
            <person name="Sun Y."/>
            <person name="Deng T."/>
            <person name="Zhang A."/>
            <person name="Moore M.J."/>
            <person name="Landis J.B."/>
            <person name="Lin N."/>
            <person name="Zhang H."/>
            <person name="Zhang X."/>
            <person name="Huang J."/>
            <person name="Zhang X."/>
            <person name="Sun H."/>
            <person name="Wang H."/>
        </authorList>
    </citation>
    <scope>NUCLEOTIDE SEQUENCE [LARGE SCALE GENOMIC DNA]</scope>
    <source>
        <strain evidence="3">TB1705</strain>
        <tissue evidence="3">Leaf</tissue>
    </source>
</reference>
<feature type="region of interest" description="Disordered" evidence="2">
    <location>
        <begin position="31"/>
        <end position="76"/>
    </location>
</feature>
<evidence type="ECO:0000313" key="4">
    <source>
        <dbReference type="Proteomes" id="UP000541444"/>
    </source>
</evidence>
<name>A0A7J7LNE6_9MAGN</name>
<sequence>MLELLQDEETLLRRGQKCITRRNQSSLDSIRVTRLGSSSSSSNSFGSSGQTKLETPNLHPKSILEDPNTEGNSSKFGVEYINKMPHDVNSPEPSRLNNMIEINIKNEQKEAKDKVNELYLGLDSNEELIKDNLRQQDELIKQNDEK</sequence>
<gene>
    <name evidence="3" type="ORF">GIB67_004826</name>
</gene>
<feature type="non-terminal residue" evidence="3">
    <location>
        <position position="1"/>
    </location>
</feature>
<feature type="coiled-coil region" evidence="1">
    <location>
        <begin position="97"/>
        <end position="145"/>
    </location>
</feature>
<evidence type="ECO:0000313" key="3">
    <source>
        <dbReference type="EMBL" id="KAF6144153.1"/>
    </source>
</evidence>
<evidence type="ECO:0000256" key="2">
    <source>
        <dbReference type="SAM" id="MobiDB-lite"/>
    </source>
</evidence>
<dbReference type="AlphaFoldDB" id="A0A7J7LNE6"/>
<comment type="caution">
    <text evidence="3">The sequence shown here is derived from an EMBL/GenBank/DDBJ whole genome shotgun (WGS) entry which is preliminary data.</text>
</comment>
<dbReference type="OrthoDB" id="1924020at2759"/>
<feature type="compositionally biased region" description="Low complexity" evidence="2">
    <location>
        <begin position="36"/>
        <end position="49"/>
    </location>
</feature>